<organism evidence="3 4">
    <name type="scientific">Corchorus olitorius</name>
    <dbReference type="NCBI Taxonomy" id="93759"/>
    <lineage>
        <taxon>Eukaryota</taxon>
        <taxon>Viridiplantae</taxon>
        <taxon>Streptophyta</taxon>
        <taxon>Embryophyta</taxon>
        <taxon>Tracheophyta</taxon>
        <taxon>Spermatophyta</taxon>
        <taxon>Magnoliopsida</taxon>
        <taxon>eudicotyledons</taxon>
        <taxon>Gunneridae</taxon>
        <taxon>Pentapetalae</taxon>
        <taxon>rosids</taxon>
        <taxon>malvids</taxon>
        <taxon>Malvales</taxon>
        <taxon>Malvaceae</taxon>
        <taxon>Grewioideae</taxon>
        <taxon>Apeibeae</taxon>
        <taxon>Corchorus</taxon>
    </lineage>
</organism>
<dbReference type="Proteomes" id="UP000187203">
    <property type="component" value="Unassembled WGS sequence"/>
</dbReference>
<evidence type="ECO:0000256" key="1">
    <source>
        <dbReference type="SAM" id="MobiDB-lite"/>
    </source>
</evidence>
<gene>
    <name evidence="3" type="ORF">COLO4_30010</name>
</gene>
<feature type="region of interest" description="Disordered" evidence="1">
    <location>
        <begin position="41"/>
        <end position="85"/>
    </location>
</feature>
<feature type="domain" description="Ty3 transposon capsid-like protein" evidence="2">
    <location>
        <begin position="111"/>
        <end position="223"/>
    </location>
</feature>
<evidence type="ECO:0000313" key="4">
    <source>
        <dbReference type="Proteomes" id="UP000187203"/>
    </source>
</evidence>
<dbReference type="Pfam" id="PF19259">
    <property type="entry name" value="Ty3_capsid"/>
    <property type="match status" value="1"/>
</dbReference>
<dbReference type="EMBL" id="AWUE01020570">
    <property type="protein sequence ID" value="OMO67736.1"/>
    <property type="molecule type" value="Genomic_DNA"/>
</dbReference>
<accession>A0A1R3HBW4</accession>
<proteinExistence type="predicted"/>
<dbReference type="OrthoDB" id="1934862at2759"/>
<dbReference type="AlphaFoldDB" id="A0A1R3HBW4"/>
<keyword evidence="4" id="KW-1185">Reference proteome</keyword>
<name>A0A1R3HBW4_9ROSI</name>
<dbReference type="STRING" id="93759.A0A1R3HBW4"/>
<evidence type="ECO:0000313" key="3">
    <source>
        <dbReference type="EMBL" id="OMO67736.1"/>
    </source>
</evidence>
<protein>
    <submittedName>
        <fullName evidence="3">Retrotransposon gag protein</fullName>
    </submittedName>
</protein>
<dbReference type="InterPro" id="IPR045358">
    <property type="entry name" value="Ty3_capsid"/>
</dbReference>
<dbReference type="CDD" id="cd00303">
    <property type="entry name" value="retropepsin_like"/>
    <property type="match status" value="1"/>
</dbReference>
<comment type="caution">
    <text evidence="3">The sequence shown here is derived from an EMBL/GenBank/DDBJ whole genome shotgun (WGS) entry which is preliminary data.</text>
</comment>
<reference evidence="4" key="1">
    <citation type="submission" date="2013-09" db="EMBL/GenBank/DDBJ databases">
        <title>Corchorus olitorius genome sequencing.</title>
        <authorList>
            <person name="Alam M."/>
            <person name="Haque M.S."/>
            <person name="Islam M.S."/>
            <person name="Emdad E.M."/>
            <person name="Islam M.M."/>
            <person name="Ahmed B."/>
            <person name="Halim A."/>
            <person name="Hossen Q.M.M."/>
            <person name="Hossain M.Z."/>
            <person name="Ahmed R."/>
            <person name="Khan M.M."/>
            <person name="Islam R."/>
            <person name="Rashid M.M."/>
            <person name="Khan S.A."/>
            <person name="Rahman M.S."/>
            <person name="Alam M."/>
            <person name="Yahiya A.S."/>
            <person name="Khan M.S."/>
            <person name="Azam M.S."/>
            <person name="Haque T."/>
            <person name="Lashkar M.Z.H."/>
            <person name="Akhand A.I."/>
            <person name="Morshed G."/>
            <person name="Roy S."/>
            <person name="Uddin K.S."/>
            <person name="Rabeya T."/>
            <person name="Hossain A.S."/>
            <person name="Chowdhury A."/>
            <person name="Snigdha A.R."/>
            <person name="Mortoza M.S."/>
            <person name="Matin S.A."/>
            <person name="Hoque S.M.E."/>
            <person name="Islam M.K."/>
            <person name="Roy D.K."/>
            <person name="Haider R."/>
            <person name="Moosa M.M."/>
            <person name="Elias S.M."/>
            <person name="Hasan A.M."/>
            <person name="Jahan S."/>
            <person name="Shafiuddin M."/>
            <person name="Mahmood N."/>
            <person name="Shommy N.S."/>
        </authorList>
    </citation>
    <scope>NUCLEOTIDE SEQUENCE [LARGE SCALE GENOMIC DNA]</scope>
    <source>
        <strain evidence="4">cv. O-4</strain>
    </source>
</reference>
<sequence>MGEGVSTRIQKEIATLQSSYVELNAKVDTSIAQLRSEIQTNTEQKPPAPIDLSSPSNAPGVLGPVTSTTASHNSSSSNSSGDSTRSYTKHLKIECPHFDGSDFVGWHHRILQFFEADSTPEHTKIRTVMMHLEGRALQWHLHFMRIAEASGQVTWHDYILGMRERFGCNQYRDPLSELIASRQIGTVDEYYVKFESILNLLKLTDVDAMSFFLTNLKPEIAQQESTEDTMEQDAYVGSSEFVDDTAPAGGPDSAPIISLHALLGVAGVQVQVANGKQLQCQEICQQLKWEVEGLVQEIDVHLIQLLGCDMVLGVQWLKTLGPIWWDFNELMMKFFFGNTLYTLTGLSAAEVKLISEKHESRQAFSQQSLCTMLLYTGKA</sequence>
<evidence type="ECO:0000259" key="2">
    <source>
        <dbReference type="Pfam" id="PF19259"/>
    </source>
</evidence>
<feature type="compositionally biased region" description="Low complexity" evidence="1">
    <location>
        <begin position="66"/>
        <end position="85"/>
    </location>
</feature>